<gene>
    <name evidence="1" type="ORF">PDE001_LOCUS2699</name>
</gene>
<dbReference type="Proteomes" id="UP001162029">
    <property type="component" value="Unassembled WGS sequence"/>
</dbReference>
<evidence type="ECO:0000313" key="1">
    <source>
        <dbReference type="EMBL" id="CAI5722511.1"/>
    </source>
</evidence>
<comment type="caution">
    <text evidence="1">The sequence shown here is derived from an EMBL/GenBank/DDBJ whole genome shotgun (WGS) entry which is preliminary data.</text>
</comment>
<dbReference type="AlphaFoldDB" id="A0AAV0TNK0"/>
<sequence>MRGLCSLTIEQRSRIASAIIIPKFLYVGRHAWPGTGTVKRINGLIKNYVWHDFFGVIEGRRTTWLAEAVARLPRKKFGLGIPDLRAELLAMAAVTVLRWGSKASIKDQALGDFLFQPTKLPVTRYITPGFSTTFLLGFRAGKTLWKVEATLIKHSEMEEVSAEHKTHVVELYVQVEEATIGQCTSQSGGHVETDLRLLIGSRTSNMRRFCVGVHGKCCTEWLPYATLWHLSLLNADGVQQTLKHLSFGRAEFQLRHLLTWTMDISGIIIWHIHLFVPDEDLRLLIILLVTNYPELLYQRSTTPELRIRAHPLDHVITAQVLAPFAQEETATIAVSTDNFISSTTLTGGLTTGSGF</sequence>
<reference evidence="1" key="1">
    <citation type="submission" date="2022-12" db="EMBL/GenBank/DDBJ databases">
        <authorList>
            <person name="Webb A."/>
        </authorList>
    </citation>
    <scope>NUCLEOTIDE SEQUENCE</scope>
    <source>
        <strain evidence="1">Pd1</strain>
    </source>
</reference>
<dbReference type="EMBL" id="CANTFM010000470">
    <property type="protein sequence ID" value="CAI5722511.1"/>
    <property type="molecule type" value="Genomic_DNA"/>
</dbReference>
<protein>
    <submittedName>
        <fullName evidence="1">Uncharacterized protein</fullName>
    </submittedName>
</protein>
<proteinExistence type="predicted"/>
<keyword evidence="2" id="KW-1185">Reference proteome</keyword>
<accession>A0AAV0TNK0</accession>
<organism evidence="1 2">
    <name type="scientific">Peronospora destructor</name>
    <dbReference type="NCBI Taxonomy" id="86335"/>
    <lineage>
        <taxon>Eukaryota</taxon>
        <taxon>Sar</taxon>
        <taxon>Stramenopiles</taxon>
        <taxon>Oomycota</taxon>
        <taxon>Peronosporomycetes</taxon>
        <taxon>Peronosporales</taxon>
        <taxon>Peronosporaceae</taxon>
        <taxon>Peronospora</taxon>
    </lineage>
</organism>
<name>A0AAV0TNK0_9STRA</name>
<evidence type="ECO:0000313" key="2">
    <source>
        <dbReference type="Proteomes" id="UP001162029"/>
    </source>
</evidence>